<sequence length="237" mass="25806">MSGVVMESERGEEYRGTMINFEQTELRLGLPGGGGGSDDGEILAGKSGSAKRGFLETVDLKLNLSSSMGTVKEEATKLEHKTSAKPPSKAQVVGWPPVRSSRKNLVAQRNGGDEGGGASFVKVSMDGAPYLRKVDLKLYSSYKDLSHALAQMFSSFTIGKCDSEGIMKDFMNQTKLADLLNSSEYVPTYEDKDGDWMLVGDVPWEMFVDSCKRLRIMKGSEAIGLAPRAVEKCKNRS</sequence>
<accession>A0A6J1CMJ1</accession>
<keyword evidence="4 10" id="KW-0678">Repressor</keyword>
<dbReference type="Proteomes" id="UP000504603">
    <property type="component" value="Unplaced"/>
</dbReference>
<evidence type="ECO:0000256" key="10">
    <source>
        <dbReference type="RuleBase" id="RU004549"/>
    </source>
</evidence>
<feature type="domain" description="PB1" evidence="11">
    <location>
        <begin position="118"/>
        <end position="219"/>
    </location>
</feature>
<organism evidence="12 13">
    <name type="scientific">Momordica charantia</name>
    <name type="common">Bitter gourd</name>
    <name type="synonym">Balsam pear</name>
    <dbReference type="NCBI Taxonomy" id="3673"/>
    <lineage>
        <taxon>Eukaryota</taxon>
        <taxon>Viridiplantae</taxon>
        <taxon>Streptophyta</taxon>
        <taxon>Embryophyta</taxon>
        <taxon>Tracheophyta</taxon>
        <taxon>Spermatophyta</taxon>
        <taxon>Magnoliopsida</taxon>
        <taxon>eudicotyledons</taxon>
        <taxon>Gunneridae</taxon>
        <taxon>Pentapetalae</taxon>
        <taxon>rosids</taxon>
        <taxon>fabids</taxon>
        <taxon>Cucurbitales</taxon>
        <taxon>Cucurbitaceae</taxon>
        <taxon>Momordiceae</taxon>
        <taxon>Momordica</taxon>
    </lineage>
</organism>
<dbReference type="PANTHER" id="PTHR31734:SF103">
    <property type="entry name" value="AUXIN-RESPONSIVE PROTEIN IAA16"/>
    <property type="match status" value="1"/>
</dbReference>
<proteinExistence type="inferred from homology"/>
<reference evidence="13" key="1">
    <citation type="submission" date="2025-08" db="UniProtKB">
        <authorList>
            <consortium name="RefSeq"/>
        </authorList>
    </citation>
    <scope>IDENTIFICATION</scope>
    <source>
        <strain evidence="13">OHB3-1</strain>
    </source>
</reference>
<dbReference type="PANTHER" id="PTHR31734">
    <property type="entry name" value="AUXIN-RESPONSIVE PROTEIN IAA17"/>
    <property type="match status" value="1"/>
</dbReference>
<protein>
    <recommendedName>
        <fullName evidence="10">Auxin-responsive protein</fullName>
    </recommendedName>
</protein>
<evidence type="ECO:0000313" key="13">
    <source>
        <dbReference type="RefSeq" id="XP_022143010.1"/>
    </source>
</evidence>
<evidence type="ECO:0000256" key="9">
    <source>
        <dbReference type="ARBA" id="ARBA00025283"/>
    </source>
</evidence>
<dbReference type="KEGG" id="mcha:111012999"/>
<dbReference type="Pfam" id="PF02309">
    <property type="entry name" value="AUX_IAA"/>
    <property type="match status" value="1"/>
</dbReference>
<dbReference type="AlphaFoldDB" id="A0A6J1CMJ1"/>
<dbReference type="SUPFAM" id="SSF54277">
    <property type="entry name" value="CAD &amp; PB1 domains"/>
    <property type="match status" value="1"/>
</dbReference>
<keyword evidence="12" id="KW-1185">Reference proteome</keyword>
<evidence type="ECO:0000256" key="2">
    <source>
        <dbReference type="ARBA" id="ARBA00006728"/>
    </source>
</evidence>
<dbReference type="InterPro" id="IPR053793">
    <property type="entry name" value="PB1-like"/>
</dbReference>
<keyword evidence="6 10" id="KW-0804">Transcription</keyword>
<comment type="subunit">
    <text evidence="3 10">Homodimers and heterodimers.</text>
</comment>
<dbReference type="RefSeq" id="XP_022143010.1">
    <property type="nucleotide sequence ID" value="XM_022287318.1"/>
</dbReference>
<evidence type="ECO:0000256" key="8">
    <source>
        <dbReference type="ARBA" id="ARBA00023294"/>
    </source>
</evidence>
<evidence type="ECO:0000256" key="7">
    <source>
        <dbReference type="ARBA" id="ARBA00023242"/>
    </source>
</evidence>
<dbReference type="PROSITE" id="PS51745">
    <property type="entry name" value="PB1"/>
    <property type="match status" value="1"/>
</dbReference>
<dbReference type="Gene3D" id="3.10.20.90">
    <property type="entry name" value="Phosphatidylinositol 3-kinase Catalytic Subunit, Chain A, domain 1"/>
    <property type="match status" value="1"/>
</dbReference>
<comment type="function">
    <text evidence="9">Aux/IAA proteins are short-lived transcriptional factors that function as repressors of early auxin response genes at low auxin concentrations. Repression is thought to result from the interaction with auxin response factors (ARFs), proteins that bind to the auxin-responsive promoter element (AuxRE). Formation of heterodimers with ARF proteins may alter their ability to modulate early auxin response genes expression.</text>
</comment>
<evidence type="ECO:0000256" key="3">
    <source>
        <dbReference type="ARBA" id="ARBA00011726"/>
    </source>
</evidence>
<comment type="similarity">
    <text evidence="2 10">Belongs to the Aux/IAA family.</text>
</comment>
<dbReference type="GO" id="GO:0009734">
    <property type="term" value="P:auxin-activated signaling pathway"/>
    <property type="evidence" value="ECO:0007669"/>
    <property type="project" value="UniProtKB-UniRule"/>
</dbReference>
<keyword evidence="7 10" id="KW-0539">Nucleus</keyword>
<keyword evidence="8 10" id="KW-0927">Auxin signaling pathway</keyword>
<dbReference type="GeneID" id="111012999"/>
<evidence type="ECO:0000256" key="1">
    <source>
        <dbReference type="ARBA" id="ARBA00004123"/>
    </source>
</evidence>
<name>A0A6J1CMJ1_MOMCH</name>
<evidence type="ECO:0000313" key="12">
    <source>
        <dbReference type="Proteomes" id="UP000504603"/>
    </source>
</evidence>
<dbReference type="InterPro" id="IPR003311">
    <property type="entry name" value="AUX_IAA"/>
</dbReference>
<dbReference type="GO" id="GO:0005634">
    <property type="term" value="C:nucleus"/>
    <property type="evidence" value="ECO:0007669"/>
    <property type="project" value="UniProtKB-SubCell"/>
</dbReference>
<dbReference type="FunFam" id="3.10.20.90:FF:000078">
    <property type="entry name" value="Auxin-responsive protein"/>
    <property type="match status" value="1"/>
</dbReference>
<evidence type="ECO:0000256" key="6">
    <source>
        <dbReference type="ARBA" id="ARBA00023163"/>
    </source>
</evidence>
<keyword evidence="5 10" id="KW-0805">Transcription regulation</keyword>
<evidence type="ECO:0000256" key="4">
    <source>
        <dbReference type="ARBA" id="ARBA00022491"/>
    </source>
</evidence>
<dbReference type="GO" id="GO:0006355">
    <property type="term" value="P:regulation of DNA-templated transcription"/>
    <property type="evidence" value="ECO:0007669"/>
    <property type="project" value="InterPro"/>
</dbReference>
<comment type="subcellular location">
    <subcellularLocation>
        <location evidence="1 10">Nucleus</location>
    </subcellularLocation>
</comment>
<gene>
    <name evidence="13" type="primary">LOC111012999</name>
</gene>
<evidence type="ECO:0000256" key="5">
    <source>
        <dbReference type="ARBA" id="ARBA00023015"/>
    </source>
</evidence>
<evidence type="ECO:0000259" key="11">
    <source>
        <dbReference type="PROSITE" id="PS51745"/>
    </source>
</evidence>
<dbReference type="InterPro" id="IPR033389">
    <property type="entry name" value="AUX/IAA_dom"/>
</dbReference>
<dbReference type="OrthoDB" id="642974at2759"/>